<protein>
    <submittedName>
        <fullName evidence="2">Uncharacterized protein</fullName>
    </submittedName>
</protein>
<feature type="transmembrane region" description="Helical" evidence="1">
    <location>
        <begin position="36"/>
        <end position="54"/>
    </location>
</feature>
<name>B8HQ26_CYAP4</name>
<dbReference type="KEGG" id="cyn:Cyan7425_5130"/>
<sequence>MRPSTAPSAGQPQDRAEASFKQEVERLHQLTVLGRWMIVLVLWLTIGVASLWGLQSEIELWREYFTWAAVRYGLADHHWSAVGLGLCLGMTLGVLVWQSRNILLGRPPQLQQRLEQQVLRIRRQGSSHPLWRWVCGGQQ</sequence>
<dbReference type="eggNOG" id="ENOG5031BER">
    <property type="taxonomic scope" value="Bacteria"/>
</dbReference>
<keyword evidence="1" id="KW-1133">Transmembrane helix</keyword>
<keyword evidence="1" id="KW-0812">Transmembrane</keyword>
<evidence type="ECO:0000313" key="2">
    <source>
        <dbReference type="EMBL" id="ACL47423.1"/>
    </source>
</evidence>
<dbReference type="AlphaFoldDB" id="B8HQ26"/>
<accession>B8HQ26</accession>
<organism evidence="2">
    <name type="scientific">Cyanothece sp. (strain PCC 7425 / ATCC 29141)</name>
    <dbReference type="NCBI Taxonomy" id="395961"/>
    <lineage>
        <taxon>Bacteria</taxon>
        <taxon>Bacillati</taxon>
        <taxon>Cyanobacteriota</taxon>
        <taxon>Cyanophyceae</taxon>
        <taxon>Gomontiellales</taxon>
        <taxon>Cyanothecaceae</taxon>
        <taxon>Cyanothece</taxon>
    </lineage>
</organism>
<dbReference type="STRING" id="395961.Cyan7425_5130"/>
<reference evidence="2" key="1">
    <citation type="submission" date="2009-01" db="EMBL/GenBank/DDBJ databases">
        <title>Complete sequence of chromosome Cyanothece sp. PCC 7425.</title>
        <authorList>
            <consortium name="US DOE Joint Genome Institute"/>
            <person name="Lucas S."/>
            <person name="Copeland A."/>
            <person name="Lapidus A."/>
            <person name="Glavina del Rio T."/>
            <person name="Dalin E."/>
            <person name="Tice H."/>
            <person name="Bruce D."/>
            <person name="Goodwin L."/>
            <person name="Pitluck S."/>
            <person name="Sims D."/>
            <person name="Meineke L."/>
            <person name="Brettin T."/>
            <person name="Detter J.C."/>
            <person name="Han C."/>
            <person name="Larimer F."/>
            <person name="Land M."/>
            <person name="Hauser L."/>
            <person name="Kyrpides N."/>
            <person name="Ovchinnikova G."/>
            <person name="Liberton M."/>
            <person name="Stoeckel J."/>
            <person name="Banerjee A."/>
            <person name="Singh A."/>
            <person name="Page L."/>
            <person name="Sato H."/>
            <person name="Zhao L."/>
            <person name="Sherman L."/>
            <person name="Pakrasi H."/>
            <person name="Richardson P."/>
        </authorList>
    </citation>
    <scope>NUCLEOTIDE SEQUENCE</scope>
    <source>
        <strain evidence="2">PCC 7425</strain>
    </source>
</reference>
<dbReference type="HOGENOM" id="CLU_126044_1_0_3"/>
<gene>
    <name evidence="2" type="ordered locus">Cyan7425_5130</name>
</gene>
<evidence type="ECO:0000256" key="1">
    <source>
        <dbReference type="SAM" id="Phobius"/>
    </source>
</evidence>
<dbReference type="OrthoDB" id="425848at2"/>
<dbReference type="EMBL" id="CP001344">
    <property type="protein sequence ID" value="ACL47423.1"/>
    <property type="molecule type" value="Genomic_DNA"/>
</dbReference>
<proteinExistence type="predicted"/>
<feature type="transmembrane region" description="Helical" evidence="1">
    <location>
        <begin position="79"/>
        <end position="97"/>
    </location>
</feature>
<keyword evidence="1" id="KW-0472">Membrane</keyword>